<evidence type="ECO:0000313" key="6">
    <source>
        <dbReference type="Proteomes" id="UP000789803"/>
    </source>
</evidence>
<accession>A0ABN7K9L0</accession>
<dbReference type="RefSeq" id="WP_229932134.1">
    <property type="nucleotide sequence ID" value="NZ_CAJHOF010000002.1"/>
</dbReference>
<gene>
    <name evidence="5" type="ORF">LMG7974_00316</name>
</gene>
<keyword evidence="3" id="KW-0235">DNA replication</keyword>
<dbReference type="EMBL" id="CAJHOF010000002">
    <property type="protein sequence ID" value="CAD7287437.1"/>
    <property type="molecule type" value="Genomic_DNA"/>
</dbReference>
<dbReference type="PANTHER" id="PTHR34388:SF1">
    <property type="entry name" value="DNA POLYMERASE III SUBUNIT DELTA"/>
    <property type="match status" value="1"/>
</dbReference>
<keyword evidence="1" id="KW-0808">Transferase</keyword>
<sequence>MYRSDLDRLLQTKTIANHFFLFGVDEYQIESYGSEISALYKSENTNVLVQYFDEYDFARAKSHLSEMSLFGDENLLHIKTDKKIPSKELKELVDICKRDNGAKFLLEIYDSDAKLVSETARIFGVNFARFFKPSNQNEAITLLANHARKISLNITQSALYEIYFIHNENLYLCVADLNKLKNLDIDIDQNIVKNLVSGLSSVPFETFFNKILSNKDIRDDFFDIICEASFNEIMFINALYSAFYRLFKLHTYIKIHGKFDIKQVLGYTPPTHIINQLKQQSLSISLNKFQDIFVTLNAADFDIKTKPSIDKSSYLISVLLRLQNIISRKN</sequence>
<dbReference type="NCBIfam" id="TIGR01128">
    <property type="entry name" value="holA"/>
    <property type="match status" value="1"/>
</dbReference>
<proteinExistence type="predicted"/>
<dbReference type="Gene3D" id="3.40.50.300">
    <property type="entry name" value="P-loop containing nucleotide triphosphate hydrolases"/>
    <property type="match status" value="1"/>
</dbReference>
<name>A0ABN7K9L0_9BACT</name>
<reference evidence="5 6" key="1">
    <citation type="submission" date="2020-11" db="EMBL/GenBank/DDBJ databases">
        <authorList>
            <person name="Peeters C."/>
        </authorList>
    </citation>
    <scope>NUCLEOTIDE SEQUENCE [LARGE SCALE GENOMIC DNA]</scope>
    <source>
        <strain evidence="5 6">LMG 7974</strain>
    </source>
</reference>
<protein>
    <recommendedName>
        <fullName evidence="7">DNA polymerase III subunit delta</fullName>
    </recommendedName>
</protein>
<evidence type="ECO:0008006" key="7">
    <source>
        <dbReference type="Google" id="ProtNLM"/>
    </source>
</evidence>
<evidence type="ECO:0000313" key="5">
    <source>
        <dbReference type="EMBL" id="CAD7287437.1"/>
    </source>
</evidence>
<dbReference type="PANTHER" id="PTHR34388">
    <property type="entry name" value="DNA POLYMERASE III SUBUNIT DELTA"/>
    <property type="match status" value="1"/>
</dbReference>
<dbReference type="Proteomes" id="UP000789803">
    <property type="component" value="Unassembled WGS sequence"/>
</dbReference>
<keyword evidence="2" id="KW-0548">Nucleotidyltransferase</keyword>
<dbReference type="SUPFAM" id="SSF52540">
    <property type="entry name" value="P-loop containing nucleoside triphosphate hydrolases"/>
    <property type="match status" value="1"/>
</dbReference>
<evidence type="ECO:0000256" key="3">
    <source>
        <dbReference type="ARBA" id="ARBA00022705"/>
    </source>
</evidence>
<evidence type="ECO:0000256" key="2">
    <source>
        <dbReference type="ARBA" id="ARBA00022695"/>
    </source>
</evidence>
<comment type="caution">
    <text evidence="5">The sequence shown here is derived from an EMBL/GenBank/DDBJ whole genome shotgun (WGS) entry which is preliminary data.</text>
</comment>
<dbReference type="InterPro" id="IPR005790">
    <property type="entry name" value="DNA_polIII_delta"/>
</dbReference>
<organism evidence="5 6">
    <name type="scientific">Campylobacter majalis</name>
    <dbReference type="NCBI Taxonomy" id="2790656"/>
    <lineage>
        <taxon>Bacteria</taxon>
        <taxon>Pseudomonadati</taxon>
        <taxon>Campylobacterota</taxon>
        <taxon>Epsilonproteobacteria</taxon>
        <taxon>Campylobacterales</taxon>
        <taxon>Campylobacteraceae</taxon>
        <taxon>Campylobacter</taxon>
    </lineage>
</organism>
<keyword evidence="6" id="KW-1185">Reference proteome</keyword>
<evidence type="ECO:0000256" key="4">
    <source>
        <dbReference type="ARBA" id="ARBA00022932"/>
    </source>
</evidence>
<dbReference type="InterPro" id="IPR027417">
    <property type="entry name" value="P-loop_NTPase"/>
</dbReference>
<evidence type="ECO:0000256" key="1">
    <source>
        <dbReference type="ARBA" id="ARBA00022679"/>
    </source>
</evidence>
<keyword evidence="4" id="KW-0239">DNA-directed DNA polymerase</keyword>